<dbReference type="PANTHER" id="PTHR47961:SF12">
    <property type="entry name" value="HELICASE POLQ-LIKE"/>
    <property type="match status" value="1"/>
</dbReference>
<dbReference type="EMBL" id="CAIIXF020000007">
    <property type="protein sequence ID" value="CAH1789929.1"/>
    <property type="molecule type" value="Genomic_DNA"/>
</dbReference>
<reference evidence="6" key="1">
    <citation type="submission" date="2022-03" db="EMBL/GenBank/DDBJ databases">
        <authorList>
            <person name="Martin C."/>
        </authorList>
    </citation>
    <scope>NUCLEOTIDE SEQUENCE</scope>
</reference>
<name>A0A8S4P9M8_OWEFU</name>
<evidence type="ECO:0000256" key="3">
    <source>
        <dbReference type="ARBA" id="ARBA00022806"/>
    </source>
</evidence>
<dbReference type="GO" id="GO:0016787">
    <property type="term" value="F:hydrolase activity"/>
    <property type="evidence" value="ECO:0007669"/>
    <property type="project" value="UniProtKB-KW"/>
</dbReference>
<evidence type="ECO:0000313" key="7">
    <source>
        <dbReference type="Proteomes" id="UP000749559"/>
    </source>
</evidence>
<dbReference type="Pfam" id="PF21099">
    <property type="entry name" value="POLQ_helical"/>
    <property type="match status" value="1"/>
</dbReference>
<dbReference type="AlphaFoldDB" id="A0A8S4P9M8"/>
<dbReference type="InterPro" id="IPR048960">
    <property type="entry name" value="POLQ-like_helical"/>
</dbReference>
<dbReference type="SUPFAM" id="SSF158702">
    <property type="entry name" value="Sec63 N-terminal domain-like"/>
    <property type="match status" value="1"/>
</dbReference>
<sequence length="101" mass="11812">LTLVLYDLWKEKTMWEVSLKFKLDRGLIQNILNGAVSFASCVFHFCEELEEFWAYQELLETFVRKLSYCVTMELIPLMEIPGVKQGRARQLFNAGFKTLAL</sequence>
<evidence type="ECO:0000313" key="6">
    <source>
        <dbReference type="EMBL" id="CAH1789929.1"/>
    </source>
</evidence>
<dbReference type="Proteomes" id="UP000749559">
    <property type="component" value="Unassembled WGS sequence"/>
</dbReference>
<dbReference type="GO" id="GO:0005524">
    <property type="term" value="F:ATP binding"/>
    <property type="evidence" value="ECO:0007669"/>
    <property type="project" value="UniProtKB-KW"/>
</dbReference>
<keyword evidence="1" id="KW-0547">Nucleotide-binding</keyword>
<protein>
    <recommendedName>
        <fullName evidence="5">POLQ-like helical domain-containing protein</fullName>
    </recommendedName>
</protein>
<feature type="non-terminal residue" evidence="6">
    <location>
        <position position="1"/>
    </location>
</feature>
<feature type="non-terminal residue" evidence="6">
    <location>
        <position position="101"/>
    </location>
</feature>
<evidence type="ECO:0000256" key="2">
    <source>
        <dbReference type="ARBA" id="ARBA00022801"/>
    </source>
</evidence>
<evidence type="ECO:0000256" key="4">
    <source>
        <dbReference type="ARBA" id="ARBA00022840"/>
    </source>
</evidence>
<dbReference type="GO" id="GO:0004386">
    <property type="term" value="F:helicase activity"/>
    <property type="evidence" value="ECO:0007669"/>
    <property type="project" value="UniProtKB-KW"/>
</dbReference>
<dbReference type="InterPro" id="IPR050474">
    <property type="entry name" value="Hel308_SKI2-like"/>
</dbReference>
<keyword evidence="3" id="KW-0347">Helicase</keyword>
<keyword evidence="4" id="KW-0067">ATP-binding</keyword>
<keyword evidence="7" id="KW-1185">Reference proteome</keyword>
<evidence type="ECO:0000256" key="1">
    <source>
        <dbReference type="ARBA" id="ARBA00022741"/>
    </source>
</evidence>
<accession>A0A8S4P9M8</accession>
<keyword evidence="2" id="KW-0378">Hydrolase</keyword>
<gene>
    <name evidence="6" type="ORF">OFUS_LOCUS15205</name>
</gene>
<feature type="domain" description="POLQ-like helical" evidence="5">
    <location>
        <begin position="2"/>
        <end position="65"/>
    </location>
</feature>
<organism evidence="6 7">
    <name type="scientific">Owenia fusiformis</name>
    <name type="common">Polychaete worm</name>
    <dbReference type="NCBI Taxonomy" id="6347"/>
    <lineage>
        <taxon>Eukaryota</taxon>
        <taxon>Metazoa</taxon>
        <taxon>Spiralia</taxon>
        <taxon>Lophotrochozoa</taxon>
        <taxon>Annelida</taxon>
        <taxon>Polychaeta</taxon>
        <taxon>Sedentaria</taxon>
        <taxon>Canalipalpata</taxon>
        <taxon>Sabellida</taxon>
        <taxon>Oweniida</taxon>
        <taxon>Oweniidae</taxon>
        <taxon>Owenia</taxon>
    </lineage>
</organism>
<comment type="caution">
    <text evidence="6">The sequence shown here is derived from an EMBL/GenBank/DDBJ whole genome shotgun (WGS) entry which is preliminary data.</text>
</comment>
<dbReference type="Gene3D" id="1.10.3380.20">
    <property type="match status" value="1"/>
</dbReference>
<evidence type="ECO:0000259" key="5">
    <source>
        <dbReference type="Pfam" id="PF21099"/>
    </source>
</evidence>
<proteinExistence type="predicted"/>
<dbReference type="PANTHER" id="PTHR47961">
    <property type="entry name" value="DNA POLYMERASE THETA, PUTATIVE (AFU_ORTHOLOGUE AFUA_1G05260)-RELATED"/>
    <property type="match status" value="1"/>
</dbReference>